<reference evidence="1" key="2">
    <citation type="submission" date="2020-09" db="EMBL/GenBank/DDBJ databases">
        <authorList>
            <person name="Kikuchi T."/>
        </authorList>
    </citation>
    <scope>NUCLEOTIDE SEQUENCE</scope>
    <source>
        <strain evidence="1">Ka4C1</strain>
    </source>
</reference>
<dbReference type="Proteomes" id="UP000095284">
    <property type="component" value="Unplaced"/>
</dbReference>
<evidence type="ECO:0000313" key="4">
    <source>
        <dbReference type="WBParaSite" id="BXY_0676100.1"/>
    </source>
</evidence>
<keyword evidence="3" id="KW-1185">Reference proteome</keyword>
<reference evidence="4" key="1">
    <citation type="submission" date="2016-11" db="UniProtKB">
        <authorList>
            <consortium name="WormBaseParasite"/>
        </authorList>
    </citation>
    <scope>IDENTIFICATION</scope>
</reference>
<gene>
    <name evidence="1" type="ORF">BXYJ_LOCUS309</name>
</gene>
<dbReference type="PANTHER" id="PTHR31424">
    <property type="entry name" value="PROTEIN CBG23806"/>
    <property type="match status" value="1"/>
</dbReference>
<dbReference type="PANTHER" id="PTHR31424:SF3">
    <property type="entry name" value="RING-TYPE DOMAIN-CONTAINING PROTEIN"/>
    <property type="match status" value="1"/>
</dbReference>
<sequence>MSFNQLEDERRFYRCLDMKHIASRRQVDQARHSFDVDVENLNMKVGDREIFGCRVKNVKDLISSRLEAQIRHGSWSINDTDSIEICVMADHGQGTTKMAIAMNTLRHPNKFCSISTLGIYGENEDRELFLHFFGQILAQLEEINDSLLTLNHKTYKVEVTMTSDLKCAKMMLGIKGGNAEHYCIFCNASYVSTCGQLDLSLGSTTPRMFGINPAVDQEHDPLIKIDVKNIRIPTLHVGMGIVNRIIKYMEDQINKFERFSMPPDFLRDDDKEVTTKIATRLTTLEEEEESAVYKVEGWNYIYHVLNTKAVTVEIVHPSFAVPVNSLEQCAVPDCIVRQFKVNSLSCGANNPVSTHAYIKELK</sequence>
<accession>A0A1I7S186</accession>
<dbReference type="InterPro" id="IPR009689">
    <property type="entry name" value="DUF1280"/>
</dbReference>
<name>A0A1I7S186_BURXY</name>
<dbReference type="WBParaSite" id="BXY_0676100.1">
    <property type="protein sequence ID" value="BXY_0676100.1"/>
    <property type="gene ID" value="BXY_0676100"/>
</dbReference>
<dbReference type="AlphaFoldDB" id="A0A1I7S186"/>
<proteinExistence type="predicted"/>
<dbReference type="Proteomes" id="UP000582659">
    <property type="component" value="Unassembled WGS sequence"/>
</dbReference>
<dbReference type="EMBL" id="CAJFCV020000001">
    <property type="protein sequence ID" value="CAG9080106.1"/>
    <property type="molecule type" value="Genomic_DNA"/>
</dbReference>
<evidence type="ECO:0000313" key="1">
    <source>
        <dbReference type="EMBL" id="CAD5208073.1"/>
    </source>
</evidence>
<evidence type="ECO:0000313" key="3">
    <source>
        <dbReference type="Proteomes" id="UP000659654"/>
    </source>
</evidence>
<protein>
    <submittedName>
        <fullName evidence="1">(pine wood nematode) hypothetical protein</fullName>
    </submittedName>
</protein>
<dbReference type="EMBL" id="CAJFDI010000001">
    <property type="protein sequence ID" value="CAD5208073.1"/>
    <property type="molecule type" value="Genomic_DNA"/>
</dbReference>
<dbReference type="Proteomes" id="UP000659654">
    <property type="component" value="Unassembled WGS sequence"/>
</dbReference>
<dbReference type="Pfam" id="PF06918">
    <property type="entry name" value="DUF1280"/>
    <property type="match status" value="1"/>
</dbReference>
<evidence type="ECO:0000313" key="2">
    <source>
        <dbReference type="Proteomes" id="UP000095284"/>
    </source>
</evidence>
<organism evidence="2 4">
    <name type="scientific">Bursaphelenchus xylophilus</name>
    <name type="common">Pinewood nematode worm</name>
    <name type="synonym">Aphelenchoides xylophilus</name>
    <dbReference type="NCBI Taxonomy" id="6326"/>
    <lineage>
        <taxon>Eukaryota</taxon>
        <taxon>Metazoa</taxon>
        <taxon>Ecdysozoa</taxon>
        <taxon>Nematoda</taxon>
        <taxon>Chromadorea</taxon>
        <taxon>Rhabditida</taxon>
        <taxon>Tylenchina</taxon>
        <taxon>Tylenchomorpha</taxon>
        <taxon>Aphelenchoidea</taxon>
        <taxon>Aphelenchoididae</taxon>
        <taxon>Bursaphelenchus</taxon>
    </lineage>
</organism>